<evidence type="ECO:0008006" key="5">
    <source>
        <dbReference type="Google" id="ProtNLM"/>
    </source>
</evidence>
<evidence type="ECO:0000256" key="2">
    <source>
        <dbReference type="SAM" id="SignalP"/>
    </source>
</evidence>
<dbReference type="SUPFAM" id="SSF53850">
    <property type="entry name" value="Periplasmic binding protein-like II"/>
    <property type="match status" value="1"/>
</dbReference>
<dbReference type="PROSITE" id="PS51257">
    <property type="entry name" value="PROKAR_LIPOPROTEIN"/>
    <property type="match status" value="1"/>
</dbReference>
<sequence>MIKKKFKPAVAAVMTGAILAGTAACPMVTFAADSVDLNSMTLDDITAKAKEEGDVESVGMPDSWANWGLTWKDINDKYGITHADSDMSSAEELQMFQTEGEKGTKDIGDVGQAFGAQAVDEDLVQGYKTSYWDSVPDWAKGEDGKWMIAYTGATTFLTNTDEVENAPTSWADIKDGDYTVALGDINGGNAQAAVIASAYAFGGDLNNLDPAFDFWTQMAEDGRINTLDILQQNFETGEIPVGVIWSFTAIPYKDQITKYKLQANIPTDGSIMSGYASVINKYAPHPCAAALAREYIFSDEGQANLAAAGAIPTRTDVEIPDDIQNATFKSEDYANAIPMEDTDAYTKACETVVERWQEEITPLLVQ</sequence>
<evidence type="ECO:0000313" key="4">
    <source>
        <dbReference type="Proteomes" id="UP000409147"/>
    </source>
</evidence>
<accession>A0A564UMF9</accession>
<dbReference type="GO" id="GO:0030976">
    <property type="term" value="F:thiamine pyrophosphate binding"/>
    <property type="evidence" value="ECO:0007669"/>
    <property type="project" value="TreeGrafter"/>
</dbReference>
<dbReference type="GO" id="GO:0030975">
    <property type="term" value="F:thiamine binding"/>
    <property type="evidence" value="ECO:0007669"/>
    <property type="project" value="TreeGrafter"/>
</dbReference>
<dbReference type="PANTHER" id="PTHR30006:SF2">
    <property type="entry name" value="ABC TRANSPORTER SUBSTRATE-BINDING PROTEIN"/>
    <property type="match status" value="1"/>
</dbReference>
<feature type="chain" id="PRO_5022120618" description="ABC transporter substrate-binding protein" evidence="2">
    <location>
        <begin position="32"/>
        <end position="366"/>
    </location>
</feature>
<dbReference type="RefSeq" id="WP_243128052.1">
    <property type="nucleotide sequence ID" value="NZ_CABHNB010000044.1"/>
</dbReference>
<organism evidence="3 4">
    <name type="scientific">Blautia obeum</name>
    <dbReference type="NCBI Taxonomy" id="40520"/>
    <lineage>
        <taxon>Bacteria</taxon>
        <taxon>Bacillati</taxon>
        <taxon>Bacillota</taxon>
        <taxon>Clostridia</taxon>
        <taxon>Lachnospirales</taxon>
        <taxon>Lachnospiraceae</taxon>
        <taxon>Blautia</taxon>
    </lineage>
</organism>
<evidence type="ECO:0000313" key="3">
    <source>
        <dbReference type="EMBL" id="VUX20704.1"/>
    </source>
</evidence>
<dbReference type="GO" id="GO:0015888">
    <property type="term" value="P:thiamine transport"/>
    <property type="evidence" value="ECO:0007669"/>
    <property type="project" value="TreeGrafter"/>
</dbReference>
<protein>
    <recommendedName>
        <fullName evidence="5">ABC transporter substrate-binding protein</fullName>
    </recommendedName>
</protein>
<keyword evidence="4" id="KW-1185">Reference proteome</keyword>
<dbReference type="AlphaFoldDB" id="A0A564UMF9"/>
<dbReference type="Pfam" id="PF13343">
    <property type="entry name" value="SBP_bac_6"/>
    <property type="match status" value="1"/>
</dbReference>
<dbReference type="Proteomes" id="UP000409147">
    <property type="component" value="Unassembled WGS sequence"/>
</dbReference>
<gene>
    <name evidence="3" type="ORF">ROSSTS7063_03125</name>
</gene>
<reference evidence="3 4" key="1">
    <citation type="submission" date="2019-07" db="EMBL/GenBank/DDBJ databases">
        <authorList>
            <person name="Hibberd C M."/>
            <person name="Gehrig L. J."/>
            <person name="Chang H.-W."/>
            <person name="Venkatesh S."/>
        </authorList>
    </citation>
    <scope>NUCLEOTIDE SEQUENCE [LARGE SCALE GENOMIC DNA]</scope>
    <source>
        <strain evidence="3">Ruminococcus_obeum_SSTS_Bg7063</strain>
    </source>
</reference>
<feature type="signal peptide" evidence="2">
    <location>
        <begin position="1"/>
        <end position="31"/>
    </location>
</feature>
<dbReference type="GO" id="GO:0030288">
    <property type="term" value="C:outer membrane-bounded periplasmic space"/>
    <property type="evidence" value="ECO:0007669"/>
    <property type="project" value="TreeGrafter"/>
</dbReference>
<name>A0A564UMF9_9FIRM</name>
<proteinExistence type="predicted"/>
<dbReference type="PANTHER" id="PTHR30006">
    <property type="entry name" value="THIAMINE-BINDING PERIPLASMIC PROTEIN-RELATED"/>
    <property type="match status" value="1"/>
</dbReference>
<keyword evidence="1 2" id="KW-0732">Signal</keyword>
<dbReference type="Gene3D" id="3.40.190.10">
    <property type="entry name" value="Periplasmic binding protein-like II"/>
    <property type="match status" value="2"/>
</dbReference>
<evidence type="ECO:0000256" key="1">
    <source>
        <dbReference type="ARBA" id="ARBA00022729"/>
    </source>
</evidence>
<dbReference type="EMBL" id="CABHNB010000044">
    <property type="protein sequence ID" value="VUX20704.1"/>
    <property type="molecule type" value="Genomic_DNA"/>
</dbReference>